<organism evidence="3">
    <name type="scientific">uncultured Acetobacteraceae bacterium</name>
    <dbReference type="NCBI Taxonomy" id="169975"/>
    <lineage>
        <taxon>Bacteria</taxon>
        <taxon>Pseudomonadati</taxon>
        <taxon>Pseudomonadota</taxon>
        <taxon>Alphaproteobacteria</taxon>
        <taxon>Acetobacterales</taxon>
        <taxon>Acetobacteraceae</taxon>
        <taxon>environmental samples</taxon>
    </lineage>
</organism>
<comment type="similarity">
    <text evidence="1">Belongs to the amidase family.</text>
</comment>
<protein>
    <recommendedName>
        <fullName evidence="2">Amidase domain-containing protein</fullName>
    </recommendedName>
</protein>
<dbReference type="EMBL" id="CADCTG010000147">
    <property type="protein sequence ID" value="CAA9243570.1"/>
    <property type="molecule type" value="Genomic_DNA"/>
</dbReference>
<dbReference type="Gene3D" id="3.90.1300.10">
    <property type="entry name" value="Amidase signature (AS) domain"/>
    <property type="match status" value="1"/>
</dbReference>
<dbReference type="PANTHER" id="PTHR11895">
    <property type="entry name" value="TRANSAMIDASE"/>
    <property type="match status" value="1"/>
</dbReference>
<gene>
    <name evidence="3" type="ORF">AVDCRST_MAG08-1745</name>
</gene>
<evidence type="ECO:0000256" key="1">
    <source>
        <dbReference type="ARBA" id="ARBA00009199"/>
    </source>
</evidence>
<feature type="domain" description="Amidase" evidence="2">
    <location>
        <begin position="62"/>
        <end position="157"/>
    </location>
</feature>
<dbReference type="InterPro" id="IPR036928">
    <property type="entry name" value="AS_sf"/>
</dbReference>
<dbReference type="Pfam" id="PF01425">
    <property type="entry name" value="Amidase"/>
    <property type="match status" value="1"/>
</dbReference>
<proteinExistence type="inferred from homology"/>
<dbReference type="InterPro" id="IPR023631">
    <property type="entry name" value="Amidase_dom"/>
</dbReference>
<dbReference type="AlphaFoldDB" id="A0A6J4I7V4"/>
<accession>A0A6J4I7V4</accession>
<dbReference type="GO" id="GO:0003824">
    <property type="term" value="F:catalytic activity"/>
    <property type="evidence" value="ECO:0007669"/>
    <property type="project" value="InterPro"/>
</dbReference>
<dbReference type="InterPro" id="IPR000120">
    <property type="entry name" value="Amidase"/>
</dbReference>
<evidence type="ECO:0000259" key="2">
    <source>
        <dbReference type="Pfam" id="PF01425"/>
    </source>
</evidence>
<dbReference type="PANTHER" id="PTHR11895:SF7">
    <property type="entry name" value="GLUTAMYL-TRNA(GLN) AMIDOTRANSFERASE SUBUNIT A, MITOCHONDRIAL"/>
    <property type="match status" value="1"/>
</dbReference>
<dbReference type="SUPFAM" id="SSF75304">
    <property type="entry name" value="Amidase signature (AS) enzymes"/>
    <property type="match status" value="1"/>
</dbReference>
<reference evidence="3" key="1">
    <citation type="submission" date="2020-02" db="EMBL/GenBank/DDBJ databases">
        <authorList>
            <person name="Meier V. D."/>
        </authorList>
    </citation>
    <scope>NUCLEOTIDE SEQUENCE</scope>
    <source>
        <strain evidence="3">AVDCRST_MAG08</strain>
    </source>
</reference>
<sequence>MPRRGSRRPGEAVWFVVNGSHRMAQFGHHLERHRDVMCPTFVRQMDRVADWSAQELYRGIFQRTELYRRVQSWFDAADIVAMPTLSRTAPPIGQDFFGPIEIDGEEVPNLRAAWYPYTTTFNLTGNPAVSLPCGLAADGLPVGLQLVARPGEDAGLLRVAALGAAPPRVAGARRRRTNRLALAQRASPGEAELSGGPLA</sequence>
<name>A0A6J4I7V4_9PROT</name>
<evidence type="ECO:0000313" key="3">
    <source>
        <dbReference type="EMBL" id="CAA9243570.1"/>
    </source>
</evidence>